<dbReference type="STRING" id="1088818.A0A2I0B9V1"/>
<organism evidence="7 8">
    <name type="scientific">Apostasia shenzhenica</name>
    <dbReference type="NCBI Taxonomy" id="1088818"/>
    <lineage>
        <taxon>Eukaryota</taxon>
        <taxon>Viridiplantae</taxon>
        <taxon>Streptophyta</taxon>
        <taxon>Embryophyta</taxon>
        <taxon>Tracheophyta</taxon>
        <taxon>Spermatophyta</taxon>
        <taxon>Magnoliopsida</taxon>
        <taxon>Liliopsida</taxon>
        <taxon>Asparagales</taxon>
        <taxon>Orchidaceae</taxon>
        <taxon>Apostasioideae</taxon>
        <taxon>Apostasia</taxon>
    </lineage>
</organism>
<protein>
    <recommendedName>
        <fullName evidence="4">Glycosyltransferase</fullName>
        <ecNumber evidence="4">2.4.1.-</ecNumber>
    </recommendedName>
</protein>
<accession>A0A2I0B9V1</accession>
<dbReference type="InterPro" id="IPR035595">
    <property type="entry name" value="UDP_glycos_trans_CS"/>
</dbReference>
<keyword evidence="2 3" id="KW-0808">Transferase</keyword>
<dbReference type="FunFam" id="3.40.50.2000:FF:000063">
    <property type="entry name" value="Glycosyltransferase"/>
    <property type="match status" value="1"/>
</dbReference>
<keyword evidence="3 7" id="KW-0328">Glycosyltransferase</keyword>
<dbReference type="Proteomes" id="UP000236161">
    <property type="component" value="Unassembled WGS sequence"/>
</dbReference>
<reference evidence="7 8" key="1">
    <citation type="journal article" date="2017" name="Nature">
        <title>The Apostasia genome and the evolution of orchids.</title>
        <authorList>
            <person name="Zhang G.Q."/>
            <person name="Liu K.W."/>
            <person name="Li Z."/>
            <person name="Lohaus R."/>
            <person name="Hsiao Y.Y."/>
            <person name="Niu S.C."/>
            <person name="Wang J.Y."/>
            <person name="Lin Y.C."/>
            <person name="Xu Q."/>
            <person name="Chen L.J."/>
            <person name="Yoshida K."/>
            <person name="Fujiwara S."/>
            <person name="Wang Z.W."/>
            <person name="Zhang Y.Q."/>
            <person name="Mitsuda N."/>
            <person name="Wang M."/>
            <person name="Liu G.H."/>
            <person name="Pecoraro L."/>
            <person name="Huang H.X."/>
            <person name="Xiao X.J."/>
            <person name="Lin M."/>
            <person name="Wu X.Y."/>
            <person name="Wu W.L."/>
            <person name="Chen Y.Y."/>
            <person name="Chang S.B."/>
            <person name="Sakamoto S."/>
            <person name="Ohme-Takagi M."/>
            <person name="Yagi M."/>
            <person name="Zeng S.J."/>
            <person name="Shen C.Y."/>
            <person name="Yeh C.M."/>
            <person name="Luo Y.B."/>
            <person name="Tsai W.C."/>
            <person name="Van de Peer Y."/>
            <person name="Liu Z.J."/>
        </authorList>
    </citation>
    <scope>NUCLEOTIDE SEQUENCE [LARGE SCALE GENOMIC DNA]</scope>
    <source>
        <strain evidence="8">cv. Shenzhen</strain>
        <tissue evidence="7">Stem</tissue>
    </source>
</reference>
<dbReference type="Pfam" id="PF00201">
    <property type="entry name" value="UDPGT"/>
    <property type="match status" value="1"/>
</dbReference>
<dbReference type="Pfam" id="PF26168">
    <property type="entry name" value="Glyco_transf_N"/>
    <property type="match status" value="1"/>
</dbReference>
<dbReference type="InterPro" id="IPR058980">
    <property type="entry name" value="Glyco_transf_N"/>
</dbReference>
<dbReference type="SUPFAM" id="SSF53756">
    <property type="entry name" value="UDP-Glycosyltransferase/glycogen phosphorylase"/>
    <property type="match status" value="1"/>
</dbReference>
<evidence type="ECO:0000256" key="4">
    <source>
        <dbReference type="RuleBase" id="RU362057"/>
    </source>
</evidence>
<name>A0A2I0B9V1_9ASPA</name>
<gene>
    <name evidence="7" type="primary">UGT73C4</name>
    <name evidence="7" type="ORF">AXF42_Ash007294</name>
</gene>
<feature type="domain" description="Glycosyltransferase N-terminal" evidence="6">
    <location>
        <begin position="29"/>
        <end position="265"/>
    </location>
</feature>
<dbReference type="GO" id="GO:0035251">
    <property type="term" value="F:UDP-glucosyltransferase activity"/>
    <property type="evidence" value="ECO:0007669"/>
    <property type="project" value="TreeGrafter"/>
</dbReference>
<dbReference type="Gene3D" id="3.40.50.2000">
    <property type="entry name" value="Glycogen Phosphorylase B"/>
    <property type="match status" value="2"/>
</dbReference>
<dbReference type="EC" id="2.4.1.-" evidence="4"/>
<dbReference type="EMBL" id="KZ451903">
    <property type="protein sequence ID" value="PKA64549.1"/>
    <property type="molecule type" value="Genomic_DNA"/>
</dbReference>
<dbReference type="PROSITE" id="PS00375">
    <property type="entry name" value="UDPGT"/>
    <property type="match status" value="1"/>
</dbReference>
<dbReference type="OrthoDB" id="5835829at2759"/>
<comment type="similarity">
    <text evidence="1 3">Belongs to the UDP-glycosyltransferase family.</text>
</comment>
<keyword evidence="8" id="KW-1185">Reference proteome</keyword>
<evidence type="ECO:0000256" key="1">
    <source>
        <dbReference type="ARBA" id="ARBA00009995"/>
    </source>
</evidence>
<evidence type="ECO:0000259" key="6">
    <source>
        <dbReference type="Pfam" id="PF26168"/>
    </source>
</evidence>
<evidence type="ECO:0000256" key="5">
    <source>
        <dbReference type="SAM" id="MobiDB-lite"/>
    </source>
</evidence>
<dbReference type="CDD" id="cd03784">
    <property type="entry name" value="GT1_Gtf-like"/>
    <property type="match status" value="1"/>
</dbReference>
<sequence>MTNQIVINGSGNETSNGSSRHKQRPPHFVLVPLMAQGHMIPMVDLARLLADAGSTVTFITTPVNAARIRPVADRIRLSGLPITFVELRFPAAETGLPDGCESVDLITSADLFKPFFEALSLLADPLKLYLSELTPPPDCIIADSMNCWTASVARSLGLPRFIFHGPSCFFIFCSLMLRQHKSLAAVAGDLDPVVLPDLPQRIEMLKVQVVRWMDRPEWEKISQEVRAAEASAQGVVMNTFEELEPWCLERFRKTTGKTVWPIGPLSLYKEEVESKAARGKASSIDTELLLGWLKTKPADSVVLISFGSLSRNSLSQLVEIGRGLEEAAGVPFIWVVKETAAEAASWMEGFEERTKGRGLLIRGWAPQAVILAHPAVGGFMTHCGWNSTLEAVAAGVPMVTWPRFGDQFLNEKLVVEVLQIGVPVGARLPTLFVDEMSQEAQVKGEQVGEAVVRVMAGGMEGEEMRRRARGLGEKARRTMEEGGSSCENLKRMMEVADLQHHVHAAKIKI</sequence>
<evidence type="ECO:0000256" key="2">
    <source>
        <dbReference type="ARBA" id="ARBA00022679"/>
    </source>
</evidence>
<proteinExistence type="inferred from homology"/>
<dbReference type="AlphaFoldDB" id="A0A2I0B9V1"/>
<feature type="region of interest" description="Disordered" evidence="5">
    <location>
        <begin position="1"/>
        <end position="23"/>
    </location>
</feature>
<evidence type="ECO:0000313" key="7">
    <source>
        <dbReference type="EMBL" id="PKA64549.1"/>
    </source>
</evidence>
<dbReference type="InterPro" id="IPR002213">
    <property type="entry name" value="UDP_glucos_trans"/>
</dbReference>
<dbReference type="PANTHER" id="PTHR48047:SF182">
    <property type="entry name" value="GLYCOSYLTRANSFERASE"/>
    <property type="match status" value="1"/>
</dbReference>
<evidence type="ECO:0000256" key="3">
    <source>
        <dbReference type="RuleBase" id="RU003718"/>
    </source>
</evidence>
<feature type="compositionally biased region" description="Low complexity" evidence="5">
    <location>
        <begin position="8"/>
        <end position="18"/>
    </location>
</feature>
<dbReference type="PANTHER" id="PTHR48047">
    <property type="entry name" value="GLYCOSYLTRANSFERASE"/>
    <property type="match status" value="1"/>
</dbReference>
<evidence type="ECO:0000313" key="8">
    <source>
        <dbReference type="Proteomes" id="UP000236161"/>
    </source>
</evidence>